<sequence length="115" mass="11857">MAALDAAHTALAFGCPVAVAPRMSQGDLRGRHQGCSHHTQTVLELLLKPVAVAAPRGAANLIEPGCGHRVVEIDTDLDGYRESGLPSSTMGRSIDEDPVFFGAALAGGLLLADLA</sequence>
<name>A0A6J5ZZ72_9ZZZZ</name>
<protein>
    <submittedName>
        <fullName evidence="1">Unannotated protein</fullName>
    </submittedName>
</protein>
<dbReference type="Pfam" id="PF12982">
    <property type="entry name" value="DUF3866"/>
    <property type="match status" value="1"/>
</dbReference>
<dbReference type="AlphaFoldDB" id="A0A6J5ZZ72"/>
<proteinExistence type="predicted"/>
<accession>A0A6J5ZZ72</accession>
<organism evidence="1">
    <name type="scientific">freshwater metagenome</name>
    <dbReference type="NCBI Taxonomy" id="449393"/>
    <lineage>
        <taxon>unclassified sequences</taxon>
        <taxon>metagenomes</taxon>
        <taxon>ecological metagenomes</taxon>
    </lineage>
</organism>
<dbReference type="EMBL" id="CAESAN010000112">
    <property type="protein sequence ID" value="CAB4346107.1"/>
    <property type="molecule type" value="Genomic_DNA"/>
</dbReference>
<evidence type="ECO:0000313" key="1">
    <source>
        <dbReference type="EMBL" id="CAB4346107.1"/>
    </source>
</evidence>
<reference evidence="1" key="1">
    <citation type="submission" date="2020-05" db="EMBL/GenBank/DDBJ databases">
        <authorList>
            <person name="Chiriac C."/>
            <person name="Salcher M."/>
            <person name="Ghai R."/>
            <person name="Kavagutti S V."/>
        </authorList>
    </citation>
    <scope>NUCLEOTIDE SEQUENCE</scope>
</reference>
<gene>
    <name evidence="1" type="ORF">UFOPK3547_01249</name>
</gene>
<dbReference type="InterPro" id="IPR024479">
    <property type="entry name" value="DUF3866"/>
</dbReference>